<proteinExistence type="predicted"/>
<evidence type="ECO:0000256" key="1">
    <source>
        <dbReference type="SAM" id="MobiDB-lite"/>
    </source>
</evidence>
<keyword evidence="2" id="KW-0812">Transmembrane</keyword>
<protein>
    <submittedName>
        <fullName evidence="3">Uncharacterized protein</fullName>
    </submittedName>
</protein>
<evidence type="ECO:0000313" key="3">
    <source>
        <dbReference type="EMBL" id="GMN28726.1"/>
    </source>
</evidence>
<feature type="region of interest" description="Disordered" evidence="1">
    <location>
        <begin position="1"/>
        <end position="22"/>
    </location>
</feature>
<feature type="transmembrane region" description="Helical" evidence="2">
    <location>
        <begin position="59"/>
        <end position="78"/>
    </location>
</feature>
<keyword evidence="4" id="KW-1185">Reference proteome</keyword>
<accession>A0AA87ZKR6</accession>
<reference evidence="3" key="1">
    <citation type="submission" date="2023-07" db="EMBL/GenBank/DDBJ databases">
        <title>draft genome sequence of fig (Ficus carica).</title>
        <authorList>
            <person name="Takahashi T."/>
            <person name="Nishimura K."/>
        </authorList>
    </citation>
    <scope>NUCLEOTIDE SEQUENCE</scope>
</reference>
<keyword evidence="2" id="KW-1133">Transmembrane helix</keyword>
<name>A0AA87ZKR6_FICCA</name>
<dbReference type="EMBL" id="BTGU01001749">
    <property type="protein sequence ID" value="GMN28726.1"/>
    <property type="molecule type" value="Genomic_DNA"/>
</dbReference>
<evidence type="ECO:0000256" key="2">
    <source>
        <dbReference type="SAM" id="Phobius"/>
    </source>
</evidence>
<dbReference type="AlphaFoldDB" id="A0AA87ZKR6"/>
<organism evidence="3 4">
    <name type="scientific">Ficus carica</name>
    <name type="common">Common fig</name>
    <dbReference type="NCBI Taxonomy" id="3494"/>
    <lineage>
        <taxon>Eukaryota</taxon>
        <taxon>Viridiplantae</taxon>
        <taxon>Streptophyta</taxon>
        <taxon>Embryophyta</taxon>
        <taxon>Tracheophyta</taxon>
        <taxon>Spermatophyta</taxon>
        <taxon>Magnoliopsida</taxon>
        <taxon>eudicotyledons</taxon>
        <taxon>Gunneridae</taxon>
        <taxon>Pentapetalae</taxon>
        <taxon>rosids</taxon>
        <taxon>fabids</taxon>
        <taxon>Rosales</taxon>
        <taxon>Moraceae</taxon>
        <taxon>Ficeae</taxon>
        <taxon>Ficus</taxon>
    </lineage>
</organism>
<keyword evidence="2" id="KW-0472">Membrane</keyword>
<dbReference type="Proteomes" id="UP001187192">
    <property type="component" value="Unassembled WGS sequence"/>
</dbReference>
<gene>
    <name evidence="3" type="ORF">TIFTF001_041217</name>
</gene>
<comment type="caution">
    <text evidence="3">The sequence shown here is derived from an EMBL/GenBank/DDBJ whole genome shotgun (WGS) entry which is preliminary data.</text>
</comment>
<evidence type="ECO:0000313" key="4">
    <source>
        <dbReference type="Proteomes" id="UP001187192"/>
    </source>
</evidence>
<sequence>MDKGSAPVDDGPGQPVGERGRERAVVRVSKIVDVSKPGETMVAVASPGLLIRQLQIKKMLSCMVGFLFGFCGVGLRHWSKNGR</sequence>